<keyword evidence="1" id="KW-0472">Membrane</keyword>
<dbReference type="EMBL" id="FZQP02006773">
    <property type="protein sequence ID" value="VVD03466.1"/>
    <property type="molecule type" value="Genomic_DNA"/>
</dbReference>
<feature type="transmembrane region" description="Helical" evidence="1">
    <location>
        <begin position="166"/>
        <end position="192"/>
    </location>
</feature>
<keyword evidence="1" id="KW-0812">Transmembrane</keyword>
<accession>A0A5E4R0L4</accession>
<evidence type="ECO:0000313" key="2">
    <source>
        <dbReference type="EMBL" id="VVD03466.1"/>
    </source>
</evidence>
<sequence>MAKEIKDGSALITKKKIRPRKSRDADCCSVNFLKCVLHIFNVIFLQALVYSWWEHGRSPLDTDSCRCYPHPLTPRYRTSFASLELSESHCVDLVVVDSRLRIEPVCYAGAGGLAYYYEVAVEYELGAQLNQTKSAWHEHDPRLLVPDSCCRTGCVHQFTNHIREHLIILAAVGVGMSVIPIFGFLFSCVLYVKIKHVID</sequence>
<reference evidence="2 3" key="1">
    <citation type="submission" date="2017-07" db="EMBL/GenBank/DDBJ databases">
        <authorList>
            <person name="Talla V."/>
            <person name="Backstrom N."/>
        </authorList>
    </citation>
    <scope>NUCLEOTIDE SEQUENCE [LARGE SCALE GENOMIC DNA]</scope>
</reference>
<gene>
    <name evidence="2" type="ORF">LSINAPIS_LOCUS13458</name>
</gene>
<protein>
    <submittedName>
        <fullName evidence="2">Uncharacterized protein</fullName>
    </submittedName>
</protein>
<keyword evidence="3" id="KW-1185">Reference proteome</keyword>
<evidence type="ECO:0000256" key="1">
    <source>
        <dbReference type="SAM" id="Phobius"/>
    </source>
</evidence>
<feature type="transmembrane region" description="Helical" evidence="1">
    <location>
        <begin position="30"/>
        <end position="53"/>
    </location>
</feature>
<name>A0A5E4R0L4_9NEOP</name>
<organism evidence="2 3">
    <name type="scientific">Leptidea sinapis</name>
    <dbReference type="NCBI Taxonomy" id="189913"/>
    <lineage>
        <taxon>Eukaryota</taxon>
        <taxon>Metazoa</taxon>
        <taxon>Ecdysozoa</taxon>
        <taxon>Arthropoda</taxon>
        <taxon>Hexapoda</taxon>
        <taxon>Insecta</taxon>
        <taxon>Pterygota</taxon>
        <taxon>Neoptera</taxon>
        <taxon>Endopterygota</taxon>
        <taxon>Lepidoptera</taxon>
        <taxon>Glossata</taxon>
        <taxon>Ditrysia</taxon>
        <taxon>Papilionoidea</taxon>
        <taxon>Pieridae</taxon>
        <taxon>Dismorphiinae</taxon>
        <taxon>Leptidea</taxon>
    </lineage>
</organism>
<evidence type="ECO:0000313" key="3">
    <source>
        <dbReference type="Proteomes" id="UP000324832"/>
    </source>
</evidence>
<proteinExistence type="predicted"/>
<dbReference type="Proteomes" id="UP000324832">
    <property type="component" value="Unassembled WGS sequence"/>
</dbReference>
<keyword evidence="1" id="KW-1133">Transmembrane helix</keyword>
<dbReference type="AlphaFoldDB" id="A0A5E4R0L4"/>